<organism evidence="4 5">
    <name type="scientific">Azospira oryzae (strain ATCC BAA-33 / DSM 13638 / PS)</name>
    <name type="common">Dechlorosoma suillum</name>
    <dbReference type="NCBI Taxonomy" id="640081"/>
    <lineage>
        <taxon>Bacteria</taxon>
        <taxon>Pseudomonadati</taxon>
        <taxon>Pseudomonadota</taxon>
        <taxon>Betaproteobacteria</taxon>
        <taxon>Rhodocyclales</taxon>
        <taxon>Rhodocyclaceae</taxon>
        <taxon>Azospira</taxon>
    </lineage>
</organism>
<evidence type="ECO:0000256" key="2">
    <source>
        <dbReference type="ARBA" id="ARBA00023125"/>
    </source>
</evidence>
<name>G8QN62_AZOOP</name>
<keyword evidence="2" id="KW-0238">DNA-binding</keyword>
<dbReference type="SUPFAM" id="SSF50249">
    <property type="entry name" value="Nucleic acid-binding proteins"/>
    <property type="match status" value="1"/>
</dbReference>
<dbReference type="Gene3D" id="2.40.50.140">
    <property type="entry name" value="Nucleic acid-binding proteins"/>
    <property type="match status" value="1"/>
</dbReference>
<dbReference type="InterPro" id="IPR003512">
    <property type="entry name" value="Phage_M13_G5P_DNA-bd"/>
</dbReference>
<gene>
    <name evidence="4" type="ordered locus">Dsui_2551</name>
</gene>
<dbReference type="HOGENOM" id="CLU_166218_1_0_4"/>
<evidence type="ECO:0000256" key="3">
    <source>
        <dbReference type="ARBA" id="ARBA00030596"/>
    </source>
</evidence>
<dbReference type="KEGG" id="dsu:Dsui_2551"/>
<dbReference type="GO" id="GO:0006260">
    <property type="term" value="P:DNA replication"/>
    <property type="evidence" value="ECO:0007669"/>
    <property type="project" value="UniProtKB-KW"/>
</dbReference>
<dbReference type="Pfam" id="PF02303">
    <property type="entry name" value="Phage_DNA_bind"/>
    <property type="match status" value="1"/>
</dbReference>
<reference evidence="4 5" key="1">
    <citation type="journal article" date="2012" name="J. Bacteriol.">
        <title>Complete genome sequence of the anaerobic perchlorate-reducing bacterium Azospira suillum strain PS.</title>
        <authorList>
            <person name="Byrne-Bailey K.G."/>
            <person name="Coates J.D."/>
        </authorList>
    </citation>
    <scope>NUCLEOTIDE SEQUENCE [LARGE SCALE GENOMIC DNA]</scope>
    <source>
        <strain evidence="5">ATCC BAA-33 / DSM 13638 / PS</strain>
    </source>
</reference>
<dbReference type="AlphaFoldDB" id="G8QN62"/>
<evidence type="ECO:0000313" key="5">
    <source>
        <dbReference type="Proteomes" id="UP000005633"/>
    </source>
</evidence>
<dbReference type="Proteomes" id="UP000005633">
    <property type="component" value="Chromosome"/>
</dbReference>
<dbReference type="eggNOG" id="ENOG5033B01">
    <property type="taxonomic scope" value="Bacteria"/>
</dbReference>
<sequence length="97" mass="10918">MLKIEVQAAEANVKQGTSVKTGKPYSIREQDAWAYCYDQQGRPHPHPMRIRVTLEDNQQPYAPGTYTLAPESLYVDKFGQLAIRAKLRVADKSLKAA</sequence>
<dbReference type="RefSeq" id="WP_014237585.1">
    <property type="nucleotide sequence ID" value="NC_016616.1"/>
</dbReference>
<dbReference type="InterPro" id="IPR012340">
    <property type="entry name" value="NA-bd_OB-fold"/>
</dbReference>
<evidence type="ECO:0000256" key="1">
    <source>
        <dbReference type="ARBA" id="ARBA00022705"/>
    </source>
</evidence>
<keyword evidence="1" id="KW-0235">DNA replication</keyword>
<dbReference type="GO" id="GO:0003697">
    <property type="term" value="F:single-stranded DNA binding"/>
    <property type="evidence" value="ECO:0007669"/>
    <property type="project" value="InterPro"/>
</dbReference>
<dbReference type="OrthoDB" id="9181961at2"/>
<dbReference type="EMBL" id="CP003153">
    <property type="protein sequence ID" value="AEV26902.1"/>
    <property type="molecule type" value="Genomic_DNA"/>
</dbReference>
<proteinExistence type="predicted"/>
<accession>G8QN62</accession>
<protein>
    <recommendedName>
        <fullName evidence="3">Single-stranded DNA-binding protein</fullName>
    </recommendedName>
</protein>
<evidence type="ECO:0000313" key="4">
    <source>
        <dbReference type="EMBL" id="AEV26902.1"/>
    </source>
</evidence>
<dbReference type="STRING" id="640081.Dsui_2551"/>